<keyword evidence="4" id="KW-0547">Nucleotide-binding</keyword>
<gene>
    <name evidence="13" type="ORF">MMF94_13805</name>
</gene>
<dbReference type="InterPro" id="IPR044492">
    <property type="entry name" value="P_typ_ATPase_HD_dom"/>
</dbReference>
<dbReference type="Proteomes" id="UP001299970">
    <property type="component" value="Unassembled WGS sequence"/>
</dbReference>
<evidence type="ECO:0000313" key="14">
    <source>
        <dbReference type="Proteomes" id="UP001299970"/>
    </source>
</evidence>
<dbReference type="PANTHER" id="PTHR24093:SF513">
    <property type="entry name" value="CATION-TRANSPORTING ATPASE I-RELATED"/>
    <property type="match status" value="1"/>
</dbReference>
<dbReference type="Gene3D" id="1.20.1110.10">
    <property type="entry name" value="Calcium-transporting ATPase, transmembrane domain"/>
    <property type="match status" value="1"/>
</dbReference>
<protein>
    <submittedName>
        <fullName evidence="13">HAD-IC family P-type ATPase</fullName>
    </submittedName>
</protein>
<dbReference type="SUPFAM" id="SSF56784">
    <property type="entry name" value="HAD-like"/>
    <property type="match status" value="1"/>
</dbReference>
<sequence length="1454" mass="150456">MLQSVFNLAGGAVGTVLGAANGLAELAYAATSDATTVAPGRVHVPLRGVHTSDAAVAAAVEEQLAEHPAVCRAEVNAALGHVMVEFDPDLLPVSEALDLVADVEQENGLSSEPYTRQEHPGNARRALQEAALLGIHTAALVYTTVGRAVPAAPVALPASVLALIDASPRLRGYVARAVGEPAADALLSTGAALSNGLGKRPLGLLVDACQRFVLYQESQARRRAWAVWEDALADHEGAHRAMPRPVGPRPAPIPPGPVEKVADLTPLAALGGAAALLAATRSVPLATTALALGAPKAARSGREGFAAQLGRDAAAKGTLVLDRNVLRRLDRVDTVVLDEDVLLTGRQAVDDVVPLAEEPGSGLSELVERAHDLVDLRRPLRARTNEGWSVEPAEPEPAGRLGEVAASLGRRSSTVLTLRRGSEPVAVIGISPALDPFAESVVAAASRAGLVLVGGPRALSRRLELDGAVPGGATLTDSVRALQTGGHVVAVVSRNHRTALVAADVGIGVVGPGKPPPWTADVLTRTAGEVCLLLDAIGVAQQISHRSAQLAVGGSGLGGLLAVLGPPTGAAGRAAIPVHTAALVALGLGTWSGISLARRPGPIPADRTPWHAMSARAVLQSLHSARTGLSEHESHLRQRDRPAIDEQHDVGITKASLEELANPLTPALAAGAGVSAATGSILDPLLITTVLAVNALIGGVQRVGAQRALRTLRKSSAARVHVRRGESDVELRADQLVEGDVIRLQAGDAVPADSRVLTGHDLEIDESSLTGESVPVAKSNRATSARAIADRNSMLYEGTVVAVGRTDAVVVATGDRTEAGRAMRQNGEQAPPTGVEIRLRKLTARALPISIGAGVVLVVSDLLRRRPAGIALTRAVSLAVAAVPEGLPFVATVAELAAARRLSARGALVRNPSTIEALGRVNVLCFDKTGTLTEGRISLRQVSDGTDTVSVDEPLRPDLQDVIATAVRASPFRADPHQVTHQTDRAVLRGARTLGVSAENGHAVVEQLDELPFESRRAYHATLWRGRTGTRISLKGAPEVVLPLCSARRRNGETQPLDERTRAAIDEEVHRLALQGHRVLAVAQRRIADRTQLTEDDVTELEFRGLVALVDPVRPTAAQSVATLRAAGVEIAMITGDHPSTAQSIASELDALNGRTVMTGAELEELTDSQLVEALPRAAVFARVTPAQKARIVQVYQQRGLAVAVTGDGTNDAPAIRLADVGIALGARATAAAREAADVVVTDDRIETITDAIVEGRGMWTSVRDALSILLGGNLGEIAYTLATGIAGSNGGLNARQLLLINLLTDVLPAMAVAVRPPADATPEQLLAEGPEQSLGGALTRGIQVRAAITATSAGIAWLLARPVSTAGQASTTGLVALVGAQLGQTLAVRGRTPLVAAAVAGSMVLLAVAVQVPGVSRVVGSRPLLPHQWAIALTAAVGATGAQLLAQRLLTRV</sequence>
<keyword evidence="9" id="KW-0472">Membrane</keyword>
<evidence type="ECO:0000256" key="4">
    <source>
        <dbReference type="ARBA" id="ARBA00022741"/>
    </source>
</evidence>
<evidence type="ECO:0000256" key="2">
    <source>
        <dbReference type="ARBA" id="ARBA00022692"/>
    </source>
</evidence>
<dbReference type="RefSeq" id="WP_241036796.1">
    <property type="nucleotide sequence ID" value="NZ_BAAAJF010000036.1"/>
</dbReference>
<keyword evidence="5" id="KW-0067">ATP-binding</keyword>
<dbReference type="Pfam" id="PF00689">
    <property type="entry name" value="Cation_ATPase_C"/>
    <property type="match status" value="1"/>
</dbReference>
<feature type="domain" description="P-type ATPase A" evidence="11">
    <location>
        <begin position="716"/>
        <end position="824"/>
    </location>
</feature>
<proteinExistence type="predicted"/>
<dbReference type="InterPro" id="IPR023298">
    <property type="entry name" value="ATPase_P-typ_TM_dom_sf"/>
</dbReference>
<keyword evidence="6" id="KW-0460">Magnesium</keyword>
<dbReference type="Gene3D" id="2.70.150.10">
    <property type="entry name" value="Calcium-transporting ATPase, cytoplasmic transduction domain A"/>
    <property type="match status" value="1"/>
</dbReference>
<dbReference type="InterPro" id="IPR023214">
    <property type="entry name" value="HAD_sf"/>
</dbReference>
<keyword evidence="14" id="KW-1185">Reference proteome</keyword>
<dbReference type="Pfam" id="PF13246">
    <property type="entry name" value="Cation_ATPase"/>
    <property type="match status" value="1"/>
</dbReference>
<dbReference type="InterPro" id="IPR001757">
    <property type="entry name" value="P_typ_ATPase"/>
</dbReference>
<evidence type="ECO:0000256" key="7">
    <source>
        <dbReference type="ARBA" id="ARBA00022967"/>
    </source>
</evidence>
<dbReference type="Gene3D" id="3.40.50.1000">
    <property type="entry name" value="HAD superfamily/HAD-like"/>
    <property type="match status" value="1"/>
</dbReference>
<dbReference type="SUPFAM" id="SSF81665">
    <property type="entry name" value="Calcium ATPase, transmembrane domain M"/>
    <property type="match status" value="1"/>
</dbReference>
<name>A0ABS9TE16_9PSEU</name>
<dbReference type="InterPro" id="IPR018303">
    <property type="entry name" value="ATPase_P-typ_P_site"/>
</dbReference>
<evidence type="ECO:0000256" key="10">
    <source>
        <dbReference type="ARBA" id="ARBA00049360"/>
    </source>
</evidence>
<dbReference type="PRINTS" id="PR00119">
    <property type="entry name" value="CATATPASE"/>
</dbReference>
<keyword evidence="7" id="KW-1278">Translocase</keyword>
<evidence type="ECO:0000256" key="8">
    <source>
        <dbReference type="ARBA" id="ARBA00022989"/>
    </source>
</evidence>
<dbReference type="SFLD" id="SFLDF00027">
    <property type="entry name" value="p-type_atpase"/>
    <property type="match status" value="1"/>
</dbReference>
<keyword evidence="3" id="KW-0479">Metal-binding</keyword>
<dbReference type="PRINTS" id="PR00120">
    <property type="entry name" value="HATPASE"/>
</dbReference>
<comment type="subcellular location">
    <subcellularLocation>
        <location evidence="1">Cell membrane</location>
        <topology evidence="1">Multi-pass membrane protein</topology>
    </subcellularLocation>
</comment>
<organism evidence="13 14">
    <name type="scientific">Pseudonocardia alaniniphila</name>
    <dbReference type="NCBI Taxonomy" id="75291"/>
    <lineage>
        <taxon>Bacteria</taxon>
        <taxon>Bacillati</taxon>
        <taxon>Actinomycetota</taxon>
        <taxon>Actinomycetes</taxon>
        <taxon>Pseudonocardiales</taxon>
        <taxon>Pseudonocardiaceae</taxon>
        <taxon>Pseudonocardia</taxon>
    </lineage>
</organism>
<dbReference type="SFLD" id="SFLDS00003">
    <property type="entry name" value="Haloacid_Dehalogenase"/>
    <property type="match status" value="1"/>
</dbReference>
<keyword evidence="2" id="KW-0812">Transmembrane</keyword>
<dbReference type="InterPro" id="IPR059000">
    <property type="entry name" value="ATPase_P-type_domA"/>
</dbReference>
<dbReference type="Pfam" id="PF00122">
    <property type="entry name" value="E1-E2_ATPase"/>
    <property type="match status" value="1"/>
</dbReference>
<dbReference type="SUPFAM" id="SSF81660">
    <property type="entry name" value="Metal cation-transporting ATPase, ATP-binding domain N"/>
    <property type="match status" value="1"/>
</dbReference>
<dbReference type="SUPFAM" id="SSF81653">
    <property type="entry name" value="Calcium ATPase, transduction domain A"/>
    <property type="match status" value="1"/>
</dbReference>
<comment type="catalytic activity">
    <reaction evidence="10">
        <text>ATP + H2O = ADP + phosphate + H(+)</text>
        <dbReference type="Rhea" id="RHEA:13065"/>
        <dbReference type="ChEBI" id="CHEBI:15377"/>
        <dbReference type="ChEBI" id="CHEBI:15378"/>
        <dbReference type="ChEBI" id="CHEBI:30616"/>
        <dbReference type="ChEBI" id="CHEBI:43474"/>
        <dbReference type="ChEBI" id="CHEBI:456216"/>
    </reaction>
</comment>
<comment type="caution">
    <text evidence="13">The sequence shown here is derived from an EMBL/GenBank/DDBJ whole genome shotgun (WGS) entry which is preliminary data.</text>
</comment>
<evidence type="ECO:0000256" key="5">
    <source>
        <dbReference type="ARBA" id="ARBA00022840"/>
    </source>
</evidence>
<evidence type="ECO:0000256" key="3">
    <source>
        <dbReference type="ARBA" id="ARBA00022723"/>
    </source>
</evidence>
<keyword evidence="8" id="KW-1133">Transmembrane helix</keyword>
<dbReference type="InterPro" id="IPR008250">
    <property type="entry name" value="ATPase_P-typ_transduc_dom_A_sf"/>
</dbReference>
<dbReference type="Gene3D" id="3.30.70.100">
    <property type="match status" value="1"/>
</dbReference>
<dbReference type="InterPro" id="IPR006068">
    <property type="entry name" value="ATPase_P-typ_cation-transptr_C"/>
</dbReference>
<dbReference type="InterPro" id="IPR036412">
    <property type="entry name" value="HAD-like_sf"/>
</dbReference>
<dbReference type="Gene3D" id="3.40.1110.10">
    <property type="entry name" value="Calcium-transporting ATPase, cytoplasmic domain N"/>
    <property type="match status" value="1"/>
</dbReference>
<dbReference type="SFLD" id="SFLDG00002">
    <property type="entry name" value="C1.7:_P-type_atpase_like"/>
    <property type="match status" value="1"/>
</dbReference>
<dbReference type="PANTHER" id="PTHR24093">
    <property type="entry name" value="CATION TRANSPORTING ATPASE"/>
    <property type="match status" value="1"/>
</dbReference>
<evidence type="ECO:0000256" key="9">
    <source>
        <dbReference type="ARBA" id="ARBA00023136"/>
    </source>
</evidence>
<accession>A0ABS9TE16</accession>
<dbReference type="EMBL" id="JAKXMK010000011">
    <property type="protein sequence ID" value="MCH6166758.1"/>
    <property type="molecule type" value="Genomic_DNA"/>
</dbReference>
<reference evidence="13 14" key="1">
    <citation type="submission" date="2022-03" db="EMBL/GenBank/DDBJ databases">
        <title>Pseudonocardia alaer sp. nov., a novel actinomycete isolated from reed forest soil.</title>
        <authorList>
            <person name="Wang L."/>
        </authorList>
    </citation>
    <scope>NUCLEOTIDE SEQUENCE [LARGE SCALE GENOMIC DNA]</scope>
    <source>
        <strain evidence="13 14">Y-16303</strain>
    </source>
</reference>
<feature type="domain" description="Cation-transporting P-type ATPase C-terminal" evidence="12">
    <location>
        <begin position="1293"/>
        <end position="1441"/>
    </location>
</feature>
<evidence type="ECO:0000256" key="6">
    <source>
        <dbReference type="ARBA" id="ARBA00022842"/>
    </source>
</evidence>
<dbReference type="InterPro" id="IPR023299">
    <property type="entry name" value="ATPase_P-typ_cyto_dom_N"/>
</dbReference>
<evidence type="ECO:0000259" key="12">
    <source>
        <dbReference type="Pfam" id="PF00689"/>
    </source>
</evidence>
<evidence type="ECO:0000313" key="13">
    <source>
        <dbReference type="EMBL" id="MCH6166758.1"/>
    </source>
</evidence>
<evidence type="ECO:0000256" key="1">
    <source>
        <dbReference type="ARBA" id="ARBA00004651"/>
    </source>
</evidence>
<dbReference type="PROSITE" id="PS00154">
    <property type="entry name" value="ATPASE_E1_E2"/>
    <property type="match status" value="1"/>
</dbReference>
<dbReference type="NCBIfam" id="TIGR01494">
    <property type="entry name" value="ATPase_P-type"/>
    <property type="match status" value="2"/>
</dbReference>
<evidence type="ECO:0000259" key="11">
    <source>
        <dbReference type="Pfam" id="PF00122"/>
    </source>
</evidence>